<evidence type="ECO:0000313" key="1">
    <source>
        <dbReference type="EMBL" id="PSH61593.1"/>
    </source>
</evidence>
<accession>A0A2P7B559</accession>
<organism evidence="1 2">
    <name type="scientific">Phyllobacterium sophorae</name>
    <dbReference type="NCBI Taxonomy" id="1520277"/>
    <lineage>
        <taxon>Bacteria</taxon>
        <taxon>Pseudomonadati</taxon>
        <taxon>Pseudomonadota</taxon>
        <taxon>Alphaproteobacteria</taxon>
        <taxon>Hyphomicrobiales</taxon>
        <taxon>Phyllobacteriaceae</taxon>
        <taxon>Phyllobacterium</taxon>
    </lineage>
</organism>
<dbReference type="Proteomes" id="UP000241764">
    <property type="component" value="Unassembled WGS sequence"/>
</dbReference>
<comment type="caution">
    <text evidence="1">The sequence shown here is derived from an EMBL/GenBank/DDBJ whole genome shotgun (WGS) entry which is preliminary data.</text>
</comment>
<protein>
    <submittedName>
        <fullName evidence="1">Uncharacterized protein</fullName>
    </submittedName>
</protein>
<gene>
    <name evidence="1" type="ORF">CU103_22560</name>
</gene>
<dbReference type="OrthoDB" id="8116311at2"/>
<proteinExistence type="predicted"/>
<dbReference type="EMBL" id="PGGM01000012">
    <property type="protein sequence ID" value="PSH61593.1"/>
    <property type="molecule type" value="Genomic_DNA"/>
</dbReference>
<reference evidence="2" key="1">
    <citation type="submission" date="2017-11" db="EMBL/GenBank/DDBJ databases">
        <authorList>
            <person name="Kuznetsova I."/>
            <person name="Sazanova A."/>
            <person name="Chirak E."/>
            <person name="Safronova V."/>
            <person name="Willems A."/>
        </authorList>
    </citation>
    <scope>NUCLEOTIDE SEQUENCE [LARGE SCALE GENOMIC DNA]</scope>
    <source>
        <strain evidence="2">CCBAU 03422</strain>
    </source>
</reference>
<dbReference type="RefSeq" id="WP_106666269.1">
    <property type="nucleotide sequence ID" value="NZ_PGGM01000012.1"/>
</dbReference>
<keyword evidence="2" id="KW-1185">Reference proteome</keyword>
<evidence type="ECO:0000313" key="2">
    <source>
        <dbReference type="Proteomes" id="UP000241764"/>
    </source>
</evidence>
<sequence length="88" mass="10087">MLRRSPENAYSTEDWDLMQRAHTTASEMLHRCPKTHENADRLARTVMRLFDQGVRDENIMASRAVNEETVLLGITLLRQDSLASEAKS</sequence>
<name>A0A2P7B559_9HYPH</name>
<dbReference type="AlphaFoldDB" id="A0A2P7B559"/>